<dbReference type="AlphaFoldDB" id="A0A8K0J009"/>
<evidence type="ECO:0000313" key="1">
    <source>
        <dbReference type="EMBL" id="KAG5914392.1"/>
    </source>
</evidence>
<name>A0A8K0J009_9HYPO</name>
<sequence>MNKRLNVLSDRDHLEHIGLGYCGSVWGPLRLESEGEKGVPIDGNVGVVIKRENAGPGRDIENEGSVQSQVFAYAAGGLLQQSLVPQCFGLMSRLDERWNRLLPLLSAGLERCRAMVAEKIGCVSSTHTAQKSTKNNSESPYLMGSVSIASLAYTLADSDTCIQNIEGPRFVDLRNFPIHSNQAEELHLPCERYAKAMAEVLAVLHWKVRTNGAGRLKRSRRGGCIGPSRTIRHLNARL</sequence>
<proteinExistence type="predicted"/>
<dbReference type="OrthoDB" id="2993351at2759"/>
<accession>A0A8K0J009</accession>
<organism evidence="1 2">
    <name type="scientific">Claviceps africana</name>
    <dbReference type="NCBI Taxonomy" id="83212"/>
    <lineage>
        <taxon>Eukaryota</taxon>
        <taxon>Fungi</taxon>
        <taxon>Dikarya</taxon>
        <taxon>Ascomycota</taxon>
        <taxon>Pezizomycotina</taxon>
        <taxon>Sordariomycetes</taxon>
        <taxon>Hypocreomycetidae</taxon>
        <taxon>Hypocreales</taxon>
        <taxon>Clavicipitaceae</taxon>
        <taxon>Claviceps</taxon>
    </lineage>
</organism>
<protein>
    <submittedName>
        <fullName evidence="1">Uncharacterized protein</fullName>
    </submittedName>
</protein>
<evidence type="ECO:0000313" key="2">
    <source>
        <dbReference type="Proteomes" id="UP000811619"/>
    </source>
</evidence>
<comment type="caution">
    <text evidence="1">The sequence shown here is derived from an EMBL/GenBank/DDBJ whole genome shotgun (WGS) entry which is preliminary data.</text>
</comment>
<dbReference type="PANTHER" id="PTHR40780:SF2">
    <property type="entry name" value="DUF3669 DOMAIN-CONTAINING PROTEIN"/>
    <property type="match status" value="1"/>
</dbReference>
<dbReference type="EMBL" id="SRPY01001123">
    <property type="protein sequence ID" value="KAG5914392.1"/>
    <property type="molecule type" value="Genomic_DNA"/>
</dbReference>
<dbReference type="PANTHER" id="PTHR40780">
    <property type="entry name" value="DUF3669 DOMAIN-CONTAINING PROTEIN"/>
    <property type="match status" value="1"/>
</dbReference>
<reference evidence="1" key="1">
    <citation type="journal article" date="2020" name="bioRxiv">
        <title>Whole genome comparisons of ergot fungi reveals the divergence and evolution of species within the genus Claviceps are the result of varying mechanisms driving genome evolution and host range expansion.</title>
        <authorList>
            <person name="Wyka S.A."/>
            <person name="Mondo S.J."/>
            <person name="Liu M."/>
            <person name="Dettman J."/>
            <person name="Nalam V."/>
            <person name="Broders K.D."/>
        </authorList>
    </citation>
    <scope>NUCLEOTIDE SEQUENCE</scope>
    <source>
        <strain evidence="1">CCC 489</strain>
    </source>
</reference>
<gene>
    <name evidence="1" type="ORF">E4U42_000516</name>
</gene>
<keyword evidence="2" id="KW-1185">Reference proteome</keyword>
<dbReference type="Proteomes" id="UP000811619">
    <property type="component" value="Unassembled WGS sequence"/>
</dbReference>